<dbReference type="EMBL" id="JACHMI010000001">
    <property type="protein sequence ID" value="MBB6551599.1"/>
    <property type="molecule type" value="Genomic_DNA"/>
</dbReference>
<keyword evidence="1 3" id="KW-0238">DNA-binding</keyword>
<dbReference type="RefSeq" id="WP_221525092.1">
    <property type="nucleotide sequence ID" value="NZ_BAAAXY010000118.1"/>
</dbReference>
<proteinExistence type="predicted"/>
<keyword evidence="4" id="KW-1185">Reference proteome</keyword>
<dbReference type="PRINTS" id="PR00040">
    <property type="entry name" value="HTHMERR"/>
</dbReference>
<reference evidence="3 4" key="1">
    <citation type="submission" date="2020-08" db="EMBL/GenBank/DDBJ databases">
        <title>Sequencing the genomes of 1000 actinobacteria strains.</title>
        <authorList>
            <person name="Klenk H.-P."/>
        </authorList>
    </citation>
    <scope>NUCLEOTIDE SEQUENCE [LARGE SCALE GENOMIC DNA]</scope>
    <source>
        <strain evidence="3 4">DSM 43768</strain>
    </source>
</reference>
<evidence type="ECO:0000313" key="4">
    <source>
        <dbReference type="Proteomes" id="UP000565579"/>
    </source>
</evidence>
<dbReference type="InterPro" id="IPR000551">
    <property type="entry name" value="MerR-type_HTH_dom"/>
</dbReference>
<dbReference type="PANTHER" id="PTHR30204">
    <property type="entry name" value="REDOX-CYCLING DRUG-SENSING TRANSCRIPTIONAL ACTIVATOR SOXR"/>
    <property type="match status" value="1"/>
</dbReference>
<dbReference type="InterPro" id="IPR047057">
    <property type="entry name" value="MerR_fam"/>
</dbReference>
<dbReference type="Gene3D" id="1.10.1660.10">
    <property type="match status" value="1"/>
</dbReference>
<dbReference type="InterPro" id="IPR009061">
    <property type="entry name" value="DNA-bd_dom_put_sf"/>
</dbReference>
<evidence type="ECO:0000313" key="3">
    <source>
        <dbReference type="EMBL" id="MBB6551599.1"/>
    </source>
</evidence>
<evidence type="ECO:0000256" key="1">
    <source>
        <dbReference type="ARBA" id="ARBA00023125"/>
    </source>
</evidence>
<dbReference type="SUPFAM" id="SSF46955">
    <property type="entry name" value="Putative DNA-binding domain"/>
    <property type="match status" value="1"/>
</dbReference>
<dbReference type="AlphaFoldDB" id="A0A7X0NY80"/>
<dbReference type="SMART" id="SM00422">
    <property type="entry name" value="HTH_MERR"/>
    <property type="match status" value="1"/>
</dbReference>
<dbReference type="Pfam" id="PF13411">
    <property type="entry name" value="MerR_1"/>
    <property type="match status" value="1"/>
</dbReference>
<dbReference type="PANTHER" id="PTHR30204:SF90">
    <property type="entry name" value="HTH-TYPE TRANSCRIPTIONAL ACTIVATOR MTA"/>
    <property type="match status" value="1"/>
</dbReference>
<accession>A0A7X0NY80</accession>
<feature type="domain" description="HTH merR-type" evidence="2">
    <location>
        <begin position="5"/>
        <end position="74"/>
    </location>
</feature>
<dbReference type="GO" id="GO:0003677">
    <property type="term" value="F:DNA binding"/>
    <property type="evidence" value="ECO:0007669"/>
    <property type="project" value="UniProtKB-KW"/>
</dbReference>
<sequence>MDVRTWKIGDLAAATGVTVRTLRHFDQIGLLCPAQRSAAGHRVYTSDDVRRLYQILALRELRLPLGGIADALNGADLQATIQTQLRLVERRLASQHALRRRLLGIVETLRKAQRPSIDQLIAIMEATMQARHFTPGQLTQFQARHRELGHEGFAHRLSGLRDLSAEAGVHAERGTEAVVELVNGDRSALAALYDKIGTKGTEAATKGVLSASAWDYLKRAFAAGFPGPA</sequence>
<name>A0A7X0NY80_9ACTN</name>
<dbReference type="GO" id="GO:0003700">
    <property type="term" value="F:DNA-binding transcription factor activity"/>
    <property type="evidence" value="ECO:0007669"/>
    <property type="project" value="InterPro"/>
</dbReference>
<gene>
    <name evidence="3" type="ORF">HD593_006394</name>
</gene>
<comment type="caution">
    <text evidence="3">The sequence shown here is derived from an EMBL/GenBank/DDBJ whole genome shotgun (WGS) entry which is preliminary data.</text>
</comment>
<organism evidence="3 4">
    <name type="scientific">Nonomuraea rubra</name>
    <dbReference type="NCBI Taxonomy" id="46180"/>
    <lineage>
        <taxon>Bacteria</taxon>
        <taxon>Bacillati</taxon>
        <taxon>Actinomycetota</taxon>
        <taxon>Actinomycetes</taxon>
        <taxon>Streptosporangiales</taxon>
        <taxon>Streptosporangiaceae</taxon>
        <taxon>Nonomuraea</taxon>
    </lineage>
</organism>
<dbReference type="CDD" id="cd01106">
    <property type="entry name" value="HTH_TipAL-Mta"/>
    <property type="match status" value="1"/>
</dbReference>
<dbReference type="Proteomes" id="UP000565579">
    <property type="component" value="Unassembled WGS sequence"/>
</dbReference>
<evidence type="ECO:0000259" key="2">
    <source>
        <dbReference type="PROSITE" id="PS50937"/>
    </source>
</evidence>
<dbReference type="PROSITE" id="PS50937">
    <property type="entry name" value="HTH_MERR_2"/>
    <property type="match status" value="1"/>
</dbReference>
<protein>
    <submittedName>
        <fullName evidence="3">DNA-binding transcriptional MerR regulator</fullName>
    </submittedName>
</protein>